<keyword evidence="4" id="KW-0227">DNA damage</keyword>
<accession>A0A2P6MYE2</accession>
<keyword evidence="11" id="KW-1185">Reference proteome</keyword>
<proteinExistence type="inferred from homology"/>
<dbReference type="STRING" id="1890364.A0A2P6MYE2"/>
<dbReference type="PANTHER" id="PTHR12172:SF0">
    <property type="entry name" value="CELL CYCLE CHECKPOINT PROTEIN RAD17"/>
    <property type="match status" value="1"/>
</dbReference>
<reference evidence="10 11" key="1">
    <citation type="journal article" date="2018" name="Genome Biol. Evol.">
        <title>Multiple Roots of Fruiting Body Formation in Amoebozoa.</title>
        <authorList>
            <person name="Hillmann F."/>
            <person name="Forbes G."/>
            <person name="Novohradska S."/>
            <person name="Ferling I."/>
            <person name="Riege K."/>
            <person name="Groth M."/>
            <person name="Westermann M."/>
            <person name="Marz M."/>
            <person name="Spaller T."/>
            <person name="Winckler T."/>
            <person name="Schaap P."/>
            <person name="Glockner G."/>
        </authorList>
    </citation>
    <scope>NUCLEOTIDE SEQUENCE [LARGE SCALE GENOMIC DNA]</scope>
    <source>
        <strain evidence="10 11">Jena</strain>
    </source>
</reference>
<keyword evidence="6" id="KW-0539">Nucleus</keyword>
<dbReference type="Proteomes" id="UP000241769">
    <property type="component" value="Unassembled WGS sequence"/>
</dbReference>
<dbReference type="EMBL" id="MDYQ01000305">
    <property type="protein sequence ID" value="PRP76722.1"/>
    <property type="molecule type" value="Genomic_DNA"/>
</dbReference>
<comment type="similarity">
    <text evidence="2">Belongs to the rad17/RAD24 family.</text>
</comment>
<dbReference type="GO" id="GO:0000077">
    <property type="term" value="P:DNA damage checkpoint signaling"/>
    <property type="evidence" value="ECO:0007669"/>
    <property type="project" value="TreeGrafter"/>
</dbReference>
<dbReference type="GO" id="GO:0006281">
    <property type="term" value="P:DNA repair"/>
    <property type="evidence" value="ECO:0007669"/>
    <property type="project" value="InterPro"/>
</dbReference>
<dbReference type="Gene3D" id="3.40.50.300">
    <property type="entry name" value="P-loop containing nucleotide triphosphate hydrolases"/>
    <property type="match status" value="1"/>
</dbReference>
<evidence type="ECO:0000256" key="6">
    <source>
        <dbReference type="ARBA" id="ARBA00023242"/>
    </source>
</evidence>
<evidence type="ECO:0000256" key="4">
    <source>
        <dbReference type="ARBA" id="ARBA00022763"/>
    </source>
</evidence>
<name>A0A2P6MYE2_9EUKA</name>
<evidence type="ECO:0000256" key="2">
    <source>
        <dbReference type="ARBA" id="ARBA00006168"/>
    </source>
</evidence>
<sequence length="544" mass="62845">MDDDDDFLDVPLSFVKTPDRPKKRRAETEVQTNRNGKVQRKKPATLSSITAVRDKKQKKSTEVDLWTLKHEPREISQCVVQPDKINELRDWMQKHLRREPARRVLLVHGPSGTGKTVMIKLLAKELNFSLSEWTEPVNVEWKNARGDYLGSDGSAQMYSVSRQKQFREFLYQSRAYVDLCSPDRTRLVVVRECPEGMTTEVRRRFWEIIEEYSRKAANPMILIMTTENEKKEIRMPDHVTPYLQTLAINQVIKTKMKKCLTDILSTESMSVPDDVFEDIIQSAEGDVRSAINNLQMYIIGKPLRTVGAKKPKQKKSKKEEPEKTHNLNIFHAVGKVLHNKRIEDGGGNNIPRTNVEKLMENLPIDPQLYLYWVHQSYLSFCDDVTVLSNIAEDFSAAEAFTSTSGYHGFEPDRSGNTPSSIWTSAACRSFMLHNVDTQVKGRMMTFHRPELLTCRASAVQNRRKMMDYVENWRPSDYASAGGEMVDSLPYRSRVERRNNVLKNLVQMSRNRRREEGKILEQLPGQLPFSWEKVNSVLDEDDIEE</sequence>
<evidence type="ECO:0000256" key="8">
    <source>
        <dbReference type="SAM" id="MobiDB-lite"/>
    </source>
</evidence>
<dbReference type="SUPFAM" id="SSF52540">
    <property type="entry name" value="P-loop containing nucleoside triphosphate hydrolases"/>
    <property type="match status" value="1"/>
</dbReference>
<dbReference type="Gene3D" id="1.10.8.60">
    <property type="match status" value="1"/>
</dbReference>
<evidence type="ECO:0000256" key="1">
    <source>
        <dbReference type="ARBA" id="ARBA00004123"/>
    </source>
</evidence>
<evidence type="ECO:0000256" key="7">
    <source>
        <dbReference type="ARBA" id="ARBA00023306"/>
    </source>
</evidence>
<dbReference type="Pfam" id="PF25812">
    <property type="entry name" value="RAD24_helical"/>
    <property type="match status" value="1"/>
</dbReference>
<dbReference type="InterPro" id="IPR047854">
    <property type="entry name" value="RFC_lid"/>
</dbReference>
<keyword evidence="5" id="KW-0067">ATP-binding</keyword>
<feature type="domain" description="AAA+ ATPase" evidence="9">
    <location>
        <begin position="101"/>
        <end position="253"/>
    </location>
</feature>
<dbReference type="AlphaFoldDB" id="A0A2P6MYE2"/>
<keyword evidence="7" id="KW-0131">Cell cycle</keyword>
<dbReference type="InterPro" id="IPR004582">
    <property type="entry name" value="Checkpoint_prot_Rad17_Rad24"/>
</dbReference>
<dbReference type="OrthoDB" id="10265971at2759"/>
<dbReference type="Pfam" id="PF03215">
    <property type="entry name" value="Rad17"/>
    <property type="match status" value="1"/>
</dbReference>
<organism evidence="10 11">
    <name type="scientific">Planoprotostelium fungivorum</name>
    <dbReference type="NCBI Taxonomy" id="1890364"/>
    <lineage>
        <taxon>Eukaryota</taxon>
        <taxon>Amoebozoa</taxon>
        <taxon>Evosea</taxon>
        <taxon>Variosea</taxon>
        <taxon>Cavosteliida</taxon>
        <taxon>Cavosteliaceae</taxon>
        <taxon>Planoprotostelium</taxon>
    </lineage>
</organism>
<protein>
    <recommendedName>
        <fullName evidence="9">AAA+ ATPase domain-containing protein</fullName>
    </recommendedName>
</protein>
<dbReference type="SMART" id="SM00382">
    <property type="entry name" value="AAA"/>
    <property type="match status" value="1"/>
</dbReference>
<evidence type="ECO:0000256" key="3">
    <source>
        <dbReference type="ARBA" id="ARBA00022741"/>
    </source>
</evidence>
<dbReference type="GO" id="GO:0005524">
    <property type="term" value="F:ATP binding"/>
    <property type="evidence" value="ECO:0007669"/>
    <property type="project" value="UniProtKB-KW"/>
</dbReference>
<dbReference type="PANTHER" id="PTHR12172">
    <property type="entry name" value="CELL CYCLE CHECKPOINT PROTEIN RAD17"/>
    <property type="match status" value="1"/>
</dbReference>
<dbReference type="InterPro" id="IPR027417">
    <property type="entry name" value="P-loop_NTPase"/>
</dbReference>
<dbReference type="CDD" id="cd18140">
    <property type="entry name" value="HLD_clamp_RFC"/>
    <property type="match status" value="1"/>
</dbReference>
<comment type="subcellular location">
    <subcellularLocation>
        <location evidence="1">Nucleus</location>
    </subcellularLocation>
</comment>
<gene>
    <name evidence="10" type="ORF">PROFUN_14818</name>
</gene>
<keyword evidence="3" id="KW-0547">Nucleotide-binding</keyword>
<comment type="caution">
    <text evidence="10">The sequence shown here is derived from an EMBL/GenBank/DDBJ whole genome shotgun (WGS) entry which is preliminary data.</text>
</comment>
<dbReference type="GO" id="GO:0005634">
    <property type="term" value="C:nucleus"/>
    <property type="evidence" value="ECO:0007669"/>
    <property type="project" value="UniProtKB-SubCell"/>
</dbReference>
<evidence type="ECO:0000256" key="5">
    <source>
        <dbReference type="ARBA" id="ARBA00022840"/>
    </source>
</evidence>
<evidence type="ECO:0000313" key="10">
    <source>
        <dbReference type="EMBL" id="PRP76722.1"/>
    </source>
</evidence>
<dbReference type="GO" id="GO:0033314">
    <property type="term" value="P:mitotic DNA replication checkpoint signaling"/>
    <property type="evidence" value="ECO:0007669"/>
    <property type="project" value="TreeGrafter"/>
</dbReference>
<evidence type="ECO:0000313" key="11">
    <source>
        <dbReference type="Proteomes" id="UP000241769"/>
    </source>
</evidence>
<dbReference type="GO" id="GO:0003689">
    <property type="term" value="F:DNA clamp loader activity"/>
    <property type="evidence" value="ECO:0007669"/>
    <property type="project" value="TreeGrafter"/>
</dbReference>
<dbReference type="InterPro" id="IPR003593">
    <property type="entry name" value="AAA+_ATPase"/>
</dbReference>
<evidence type="ECO:0000259" key="9">
    <source>
        <dbReference type="SMART" id="SM00382"/>
    </source>
</evidence>
<feature type="region of interest" description="Disordered" evidence="8">
    <location>
        <begin position="1"/>
        <end position="43"/>
    </location>
</feature>
<dbReference type="InParanoid" id="A0A2P6MYE2"/>
<dbReference type="GO" id="GO:0003682">
    <property type="term" value="F:chromatin binding"/>
    <property type="evidence" value="ECO:0007669"/>
    <property type="project" value="TreeGrafter"/>
</dbReference>
<dbReference type="InterPro" id="IPR057927">
    <property type="entry name" value="RAD24-like_helical"/>
</dbReference>